<evidence type="ECO:0000313" key="9">
    <source>
        <dbReference type="EMBL" id="BBF91901.1"/>
    </source>
</evidence>
<name>A0A348FX68_9HYPH</name>
<dbReference type="PANTHER" id="PTHR10801">
    <property type="entry name" value="24-DEHYDROCHOLESTEROL REDUCTASE"/>
    <property type="match status" value="1"/>
</dbReference>
<evidence type="ECO:0000256" key="7">
    <source>
        <dbReference type="ARBA" id="ARBA00023136"/>
    </source>
</evidence>
<feature type="domain" description="FAD-binding PCMH-type" evidence="8">
    <location>
        <begin position="1"/>
        <end position="170"/>
    </location>
</feature>
<dbReference type="Pfam" id="PF01565">
    <property type="entry name" value="FAD_binding_4"/>
    <property type="match status" value="1"/>
</dbReference>
<organism evidence="9 10">
    <name type="scientific">Blastochloris tepida</name>
    <dbReference type="NCBI Taxonomy" id="2233851"/>
    <lineage>
        <taxon>Bacteria</taxon>
        <taxon>Pseudomonadati</taxon>
        <taxon>Pseudomonadota</taxon>
        <taxon>Alphaproteobacteria</taxon>
        <taxon>Hyphomicrobiales</taxon>
        <taxon>Blastochloridaceae</taxon>
        <taxon>Blastochloris</taxon>
    </lineage>
</organism>
<evidence type="ECO:0000256" key="6">
    <source>
        <dbReference type="ARBA" id="ARBA00023002"/>
    </source>
</evidence>
<comment type="subcellular location">
    <subcellularLocation>
        <location evidence="1">Membrane</location>
        <topology evidence="1">Single-pass membrane protein</topology>
    </subcellularLocation>
</comment>
<keyword evidence="6" id="KW-0560">Oxidoreductase</keyword>
<sequence>MSQTHEAKVLKLQAQLADIFKESRAVRFKRSSTNSTRQRVAGGNAAEIDLTDLNEIVGLDSAARYIDIEPGVPMDALIAATLQANLMPLVVPEFPGITAGGAVQGGALESSSFKYGQLNDTVLEYEMLLGDGTRIVATPDNEYADLFHGIATSHGSLSLVTRIRLKLEPATKYVALDIRPYGSAAAVTEAIQTHTKENAVDFIEGLLFSETLGAVITGRLTDKAEHPIRRFGRNIDPWYHRYMHQTAAEGGKSITVPLVDYLFRYDKGAFWMGEHLFPLFGVKSNPVTRFFLAPISRTRKLYDGLHAMNVQHEYVVQDFYMDWNDAARIVNYNASGPKIYPVWMCPIKSVTTPQKLSSHYRDGEEMLLNVGIYGQPATGNAVNDTINLEKLILNLPSRKMLYAQTFYSQEDFWTKYDQDWYSGLRTKYKAAPFRELWSKIHTPNSAFKSRRVRGFIQVAVEALWGKNVVWGRK</sequence>
<dbReference type="InterPro" id="IPR016169">
    <property type="entry name" value="FAD-bd_PCMH_sub2"/>
</dbReference>
<dbReference type="InterPro" id="IPR040165">
    <property type="entry name" value="Diminuto-like"/>
</dbReference>
<dbReference type="GO" id="GO:0005737">
    <property type="term" value="C:cytoplasm"/>
    <property type="evidence" value="ECO:0007669"/>
    <property type="project" value="TreeGrafter"/>
</dbReference>
<dbReference type="Gene3D" id="3.30.465.10">
    <property type="match status" value="1"/>
</dbReference>
<keyword evidence="7" id="KW-0472">Membrane</keyword>
<dbReference type="PANTHER" id="PTHR10801:SF0">
    <property type="entry name" value="DELTA(24)-STEROL REDUCTASE"/>
    <property type="match status" value="1"/>
</dbReference>
<evidence type="ECO:0000256" key="1">
    <source>
        <dbReference type="ARBA" id="ARBA00004167"/>
    </source>
</evidence>
<dbReference type="InterPro" id="IPR016166">
    <property type="entry name" value="FAD-bd_PCMH"/>
</dbReference>
<dbReference type="EMBL" id="AP018907">
    <property type="protein sequence ID" value="BBF91901.1"/>
    <property type="molecule type" value="Genomic_DNA"/>
</dbReference>
<evidence type="ECO:0000313" key="10">
    <source>
        <dbReference type="Proteomes" id="UP000266934"/>
    </source>
</evidence>
<evidence type="ECO:0000259" key="8">
    <source>
        <dbReference type="PROSITE" id="PS51387"/>
    </source>
</evidence>
<dbReference type="GO" id="GO:0016020">
    <property type="term" value="C:membrane"/>
    <property type="evidence" value="ECO:0007669"/>
    <property type="project" value="UniProtKB-SubCell"/>
</dbReference>
<keyword evidence="4" id="KW-0285">Flavoprotein</keyword>
<evidence type="ECO:0000256" key="2">
    <source>
        <dbReference type="ARBA" id="ARBA00012405"/>
    </source>
</evidence>
<accession>A0A348FX68</accession>
<dbReference type="OrthoDB" id="5482059at2"/>
<dbReference type="KEGG" id="blag:BLTE_05860"/>
<dbReference type="EC" id="1.3.1.72" evidence="2"/>
<dbReference type="GO" id="GO:0008202">
    <property type="term" value="P:steroid metabolic process"/>
    <property type="evidence" value="ECO:0007669"/>
    <property type="project" value="TreeGrafter"/>
</dbReference>
<gene>
    <name evidence="9" type="ORF">BLTE_05860</name>
</gene>
<dbReference type="PROSITE" id="PS51387">
    <property type="entry name" value="FAD_PCMH"/>
    <property type="match status" value="1"/>
</dbReference>
<evidence type="ECO:0000256" key="3">
    <source>
        <dbReference type="ARBA" id="ARBA00022692"/>
    </source>
</evidence>
<dbReference type="GO" id="GO:0050614">
    <property type="term" value="F:Delta24-sterol reductase activity"/>
    <property type="evidence" value="ECO:0007669"/>
    <property type="project" value="UniProtKB-EC"/>
</dbReference>
<dbReference type="GO" id="GO:0071949">
    <property type="term" value="F:FAD binding"/>
    <property type="evidence" value="ECO:0007669"/>
    <property type="project" value="InterPro"/>
</dbReference>
<dbReference type="RefSeq" id="WP_126397477.1">
    <property type="nucleotide sequence ID" value="NZ_AP018907.1"/>
</dbReference>
<keyword evidence="10" id="KW-1185">Reference proteome</keyword>
<reference evidence="9 10" key="1">
    <citation type="submission" date="2018-08" db="EMBL/GenBank/DDBJ databases">
        <title>Complete genome sequencing of Blastochloris tepida GI.</title>
        <authorList>
            <person name="Tsukatani Y."/>
            <person name="Mori H."/>
        </authorList>
    </citation>
    <scope>NUCLEOTIDE SEQUENCE [LARGE SCALE GENOMIC DNA]</scope>
    <source>
        <strain evidence="9 10">GI</strain>
    </source>
</reference>
<dbReference type="InterPro" id="IPR036318">
    <property type="entry name" value="FAD-bd_PCMH-like_sf"/>
</dbReference>
<proteinExistence type="predicted"/>
<dbReference type="GO" id="GO:0000246">
    <property type="term" value="F:Delta24(24-1) sterol reductase activity"/>
    <property type="evidence" value="ECO:0007669"/>
    <property type="project" value="TreeGrafter"/>
</dbReference>
<dbReference type="InterPro" id="IPR006094">
    <property type="entry name" value="Oxid_FAD_bind_N"/>
</dbReference>
<keyword evidence="5" id="KW-1133">Transmembrane helix</keyword>
<evidence type="ECO:0000256" key="5">
    <source>
        <dbReference type="ARBA" id="ARBA00022989"/>
    </source>
</evidence>
<evidence type="ECO:0000256" key="4">
    <source>
        <dbReference type="ARBA" id="ARBA00022827"/>
    </source>
</evidence>
<dbReference type="SUPFAM" id="SSF56176">
    <property type="entry name" value="FAD-binding/transporter-associated domain-like"/>
    <property type="match status" value="1"/>
</dbReference>
<keyword evidence="3" id="KW-0812">Transmembrane</keyword>
<dbReference type="Proteomes" id="UP000266934">
    <property type="component" value="Chromosome"/>
</dbReference>
<dbReference type="AlphaFoldDB" id="A0A348FX68"/>
<protein>
    <recommendedName>
        <fullName evidence="2">Delta(24)-sterol reductase</fullName>
        <ecNumber evidence="2">1.3.1.72</ecNumber>
    </recommendedName>
</protein>
<keyword evidence="4" id="KW-0274">FAD</keyword>